<accession>A0ABP9AC65</accession>
<comment type="caution">
    <text evidence="2">The sequence shown here is derived from an EMBL/GenBank/DDBJ whole genome shotgun (WGS) entry which is preliminary data.</text>
</comment>
<feature type="region of interest" description="Disordered" evidence="1">
    <location>
        <begin position="331"/>
        <end position="354"/>
    </location>
</feature>
<name>A0ABP9AC65_9SPHI</name>
<dbReference type="Proteomes" id="UP001501411">
    <property type="component" value="Unassembled WGS sequence"/>
</dbReference>
<sequence length="354" mass="39381">MKTIIKSSIVLLLILGALTGNCHLAVGQEKPKGSLRFPYRQAGLTAEQAAAHLLDRFSYGARPGEVEAVASEGLETWFLRQLDANMPEDTLNTLLANLDALQLSNEQVAQIFPSAGQVLRSAIKDGGIKADSGAIDRKAHRQELESYRQNHQLRPQQELFKQLIDQRIYRAAYSHNQLLEVMTAFWFNHFNVSLSKNSCARFVPAYERDVIRPNALGNFSDLLLATAKSPAMLFYLDNFSSTAAHQNKVLSQTKKRAKGINENYAREVMELHTLGVDGGYRQQDVTEAARVLTGWTVFPLNGKAQYSPKNGNIREGDFLFVAARHDKGKKTVLGKPFGPKPNHLSSWPSGRFAT</sequence>
<evidence type="ECO:0000313" key="3">
    <source>
        <dbReference type="Proteomes" id="UP001501411"/>
    </source>
</evidence>
<keyword evidence="3" id="KW-1185">Reference proteome</keyword>
<reference evidence="3" key="1">
    <citation type="journal article" date="2019" name="Int. J. Syst. Evol. Microbiol.">
        <title>The Global Catalogue of Microorganisms (GCM) 10K type strain sequencing project: providing services to taxonomists for standard genome sequencing and annotation.</title>
        <authorList>
            <consortium name="The Broad Institute Genomics Platform"/>
            <consortium name="The Broad Institute Genome Sequencing Center for Infectious Disease"/>
            <person name="Wu L."/>
            <person name="Ma J."/>
        </authorList>
    </citation>
    <scope>NUCLEOTIDE SEQUENCE [LARGE SCALE GENOMIC DNA]</scope>
    <source>
        <strain evidence="3">JCM 18200</strain>
    </source>
</reference>
<dbReference type="Pfam" id="PF08811">
    <property type="entry name" value="DUF1800"/>
    <property type="match status" value="1"/>
</dbReference>
<evidence type="ECO:0008006" key="4">
    <source>
        <dbReference type="Google" id="ProtNLM"/>
    </source>
</evidence>
<dbReference type="EMBL" id="BAABIQ010000001">
    <property type="protein sequence ID" value="GAA4778332.1"/>
    <property type="molecule type" value="Genomic_DNA"/>
</dbReference>
<evidence type="ECO:0000256" key="1">
    <source>
        <dbReference type="SAM" id="MobiDB-lite"/>
    </source>
</evidence>
<dbReference type="InterPro" id="IPR014917">
    <property type="entry name" value="DUF1800"/>
</dbReference>
<protein>
    <recommendedName>
        <fullName evidence="4">DUF1800 domain-containing protein</fullName>
    </recommendedName>
</protein>
<dbReference type="RefSeq" id="WP_345229726.1">
    <property type="nucleotide sequence ID" value="NZ_BAABIQ010000001.1"/>
</dbReference>
<gene>
    <name evidence="2" type="ORF">GCM10023231_01100</name>
</gene>
<organism evidence="2 3">
    <name type="scientific">Olivibacter ginsenosidimutans</name>
    <dbReference type="NCBI Taxonomy" id="1176537"/>
    <lineage>
        <taxon>Bacteria</taxon>
        <taxon>Pseudomonadati</taxon>
        <taxon>Bacteroidota</taxon>
        <taxon>Sphingobacteriia</taxon>
        <taxon>Sphingobacteriales</taxon>
        <taxon>Sphingobacteriaceae</taxon>
        <taxon>Olivibacter</taxon>
    </lineage>
</organism>
<proteinExistence type="predicted"/>
<evidence type="ECO:0000313" key="2">
    <source>
        <dbReference type="EMBL" id="GAA4778332.1"/>
    </source>
</evidence>